<dbReference type="NCBIfam" id="TIGR00756">
    <property type="entry name" value="PPR"/>
    <property type="match status" value="3"/>
</dbReference>
<feature type="repeat" description="PPR" evidence="2">
    <location>
        <begin position="65"/>
        <end position="99"/>
    </location>
</feature>
<dbReference type="RefSeq" id="XP_009787267.1">
    <property type="nucleotide sequence ID" value="XM_009788965.1"/>
</dbReference>
<dbReference type="AlphaFoldDB" id="A0A1U7X586"/>
<dbReference type="eggNOG" id="KOG4197">
    <property type="taxonomic scope" value="Eukaryota"/>
</dbReference>
<evidence type="ECO:0000256" key="1">
    <source>
        <dbReference type="ARBA" id="ARBA00022737"/>
    </source>
</evidence>
<dbReference type="PANTHER" id="PTHR45613:SF207">
    <property type="entry name" value="OS08G0300700 PROTEIN"/>
    <property type="match status" value="1"/>
</dbReference>
<feature type="repeat" description="PPR" evidence="2">
    <location>
        <begin position="30"/>
        <end position="64"/>
    </location>
</feature>
<reference evidence="4" key="2">
    <citation type="submission" date="2025-08" db="UniProtKB">
        <authorList>
            <consortium name="RefSeq"/>
        </authorList>
    </citation>
    <scope>IDENTIFICATION</scope>
    <source>
        <tissue evidence="4">Leaf</tissue>
    </source>
</reference>
<dbReference type="PANTHER" id="PTHR45613">
    <property type="entry name" value="PENTATRICOPEPTIDE REPEAT-CONTAINING PROTEIN"/>
    <property type="match status" value="1"/>
</dbReference>
<dbReference type="InterPro" id="IPR002885">
    <property type="entry name" value="PPR_rpt"/>
</dbReference>
<feature type="repeat" description="PPR" evidence="2">
    <location>
        <begin position="100"/>
        <end position="134"/>
    </location>
</feature>
<gene>
    <name evidence="4" type="primary">LOC104235245</name>
</gene>
<dbReference type="InterPro" id="IPR011990">
    <property type="entry name" value="TPR-like_helical_dom_sf"/>
</dbReference>
<accession>A0A1U7X586</accession>
<evidence type="ECO:0000313" key="3">
    <source>
        <dbReference type="Proteomes" id="UP000189701"/>
    </source>
</evidence>
<keyword evidence="3" id="KW-1185">Reference proteome</keyword>
<organism evidence="3 4">
    <name type="scientific">Nicotiana sylvestris</name>
    <name type="common">Wood tobacco</name>
    <name type="synonym">South American tobacco</name>
    <dbReference type="NCBI Taxonomy" id="4096"/>
    <lineage>
        <taxon>Eukaryota</taxon>
        <taxon>Viridiplantae</taxon>
        <taxon>Streptophyta</taxon>
        <taxon>Embryophyta</taxon>
        <taxon>Tracheophyta</taxon>
        <taxon>Spermatophyta</taxon>
        <taxon>Magnoliopsida</taxon>
        <taxon>eudicotyledons</taxon>
        <taxon>Gunneridae</taxon>
        <taxon>Pentapetalae</taxon>
        <taxon>asterids</taxon>
        <taxon>lamiids</taxon>
        <taxon>Solanales</taxon>
        <taxon>Solanaceae</taxon>
        <taxon>Nicotianoideae</taxon>
        <taxon>Nicotianeae</taxon>
        <taxon>Nicotiana</taxon>
    </lineage>
</organism>
<evidence type="ECO:0000256" key="2">
    <source>
        <dbReference type="PROSITE-ProRule" id="PRU00708"/>
    </source>
</evidence>
<keyword evidence="1" id="KW-0677">Repeat</keyword>
<evidence type="ECO:0000313" key="4">
    <source>
        <dbReference type="RefSeq" id="XP_009787267.1"/>
    </source>
</evidence>
<dbReference type="PROSITE" id="PS51375">
    <property type="entry name" value="PPR"/>
    <property type="match status" value="3"/>
</dbReference>
<name>A0A1U7X586_NICSY</name>
<reference evidence="3" key="1">
    <citation type="journal article" date="2013" name="Genome Biol.">
        <title>Reference genomes and transcriptomes of Nicotiana sylvestris and Nicotiana tomentosiformis.</title>
        <authorList>
            <person name="Sierro N."/>
            <person name="Battey J.N."/>
            <person name="Ouadi S."/>
            <person name="Bovet L."/>
            <person name="Goepfert S."/>
            <person name="Bakaher N."/>
            <person name="Peitsch M.C."/>
            <person name="Ivanov N.V."/>
        </authorList>
    </citation>
    <scope>NUCLEOTIDE SEQUENCE [LARGE SCALE GENOMIC DNA]</scope>
</reference>
<dbReference type="Proteomes" id="UP000189701">
    <property type="component" value="Unplaced"/>
</dbReference>
<dbReference type="Gene3D" id="1.25.40.10">
    <property type="entry name" value="Tetratricopeptide repeat domain"/>
    <property type="match status" value="2"/>
</dbReference>
<proteinExistence type="predicted"/>
<sequence length="168" mass="19132">MANRKHYTAVISLSREMQKFGIAVDVSLVNVRNFTAVIDGLCKEGRVEDAEEVMKHMVGKGVEPNIFTYNVIMDGYCLRGQVDRARRIFDFMIGENIEPDTISYNILINGYCKKKKLAEAMQLFHEISQKGSKPDVFTYNTILHGLSLMVCAKMVNTIKLILFLRSFL</sequence>
<protein>
    <submittedName>
        <fullName evidence="4">Pentatricopeptide repeat-containing protein At1g62720-like</fullName>
    </submittedName>
</protein>
<dbReference type="Pfam" id="PF13041">
    <property type="entry name" value="PPR_2"/>
    <property type="match status" value="2"/>
</dbReference>